<feature type="non-terminal residue" evidence="3">
    <location>
        <position position="163"/>
    </location>
</feature>
<dbReference type="Proteomes" id="UP000193920">
    <property type="component" value="Unassembled WGS sequence"/>
</dbReference>
<sequence>MIVDWFIFLLVCYVVVDFFCINTTIEEDDSDGRLRNLTAVVVIPNDANENKPEDDLPPYTPPTPKTQAAFADLPPSYDETWDITETNINENTISRNNTIRNNTNTNNSINDNNVNSTINNNINNNAENNINIRNLPAYNVNINSLPEVVVNPVNPNNNQAPQV</sequence>
<accession>A0A1Y2BA04</accession>
<reference evidence="3 4" key="1">
    <citation type="submission" date="2016-08" db="EMBL/GenBank/DDBJ databases">
        <title>A Parts List for Fungal Cellulosomes Revealed by Comparative Genomics.</title>
        <authorList>
            <consortium name="DOE Joint Genome Institute"/>
            <person name="Haitjema C.H."/>
            <person name="Gilmore S.P."/>
            <person name="Henske J.K."/>
            <person name="Solomon K.V."/>
            <person name="De Groot R."/>
            <person name="Kuo A."/>
            <person name="Mondo S.J."/>
            <person name="Salamov A.A."/>
            <person name="Labutti K."/>
            <person name="Zhao Z."/>
            <person name="Chiniquy J."/>
            <person name="Barry K."/>
            <person name="Brewer H.M."/>
            <person name="Purvine S.O."/>
            <person name="Wright A.T."/>
            <person name="Boxma B."/>
            <person name="Van Alen T."/>
            <person name="Hackstein J.H."/>
            <person name="Baker S.E."/>
            <person name="Grigoriev I.V."/>
            <person name="O'Malley M.A."/>
        </authorList>
    </citation>
    <scope>NUCLEOTIDE SEQUENCE [LARGE SCALE GENOMIC DNA]</scope>
    <source>
        <strain evidence="3 4">G1</strain>
    </source>
</reference>
<gene>
    <name evidence="3" type="ORF">LY90DRAFT_705279</name>
</gene>
<evidence type="ECO:0000256" key="1">
    <source>
        <dbReference type="SAM" id="MobiDB-lite"/>
    </source>
</evidence>
<keyword evidence="4" id="KW-1185">Reference proteome</keyword>
<evidence type="ECO:0000256" key="2">
    <source>
        <dbReference type="SAM" id="SignalP"/>
    </source>
</evidence>
<dbReference type="OrthoDB" id="10527111at2759"/>
<dbReference type="EMBL" id="MCOG01000168">
    <property type="protein sequence ID" value="ORY31681.1"/>
    <property type="molecule type" value="Genomic_DNA"/>
</dbReference>
<evidence type="ECO:0000313" key="3">
    <source>
        <dbReference type="EMBL" id="ORY31681.1"/>
    </source>
</evidence>
<feature type="chain" id="PRO_5012847391" evidence="2">
    <location>
        <begin position="19"/>
        <end position="163"/>
    </location>
</feature>
<feature type="signal peptide" evidence="2">
    <location>
        <begin position="1"/>
        <end position="18"/>
    </location>
</feature>
<name>A0A1Y2BA04_9FUNG</name>
<dbReference type="AlphaFoldDB" id="A0A1Y2BA04"/>
<comment type="caution">
    <text evidence="3">The sequence shown here is derived from an EMBL/GenBank/DDBJ whole genome shotgun (WGS) entry which is preliminary data.</text>
</comment>
<proteinExistence type="predicted"/>
<evidence type="ECO:0000313" key="4">
    <source>
        <dbReference type="Proteomes" id="UP000193920"/>
    </source>
</evidence>
<keyword evidence="2" id="KW-0732">Signal</keyword>
<protein>
    <submittedName>
        <fullName evidence="3">Uncharacterized protein</fullName>
    </submittedName>
</protein>
<feature type="region of interest" description="Disordered" evidence="1">
    <location>
        <begin position="45"/>
        <end position="68"/>
    </location>
</feature>
<organism evidence="3 4">
    <name type="scientific">Neocallimastix californiae</name>
    <dbReference type="NCBI Taxonomy" id="1754190"/>
    <lineage>
        <taxon>Eukaryota</taxon>
        <taxon>Fungi</taxon>
        <taxon>Fungi incertae sedis</taxon>
        <taxon>Chytridiomycota</taxon>
        <taxon>Chytridiomycota incertae sedis</taxon>
        <taxon>Neocallimastigomycetes</taxon>
        <taxon>Neocallimastigales</taxon>
        <taxon>Neocallimastigaceae</taxon>
        <taxon>Neocallimastix</taxon>
    </lineage>
</organism>